<feature type="region of interest" description="Disordered" evidence="1">
    <location>
        <begin position="1"/>
        <end position="24"/>
    </location>
</feature>
<evidence type="ECO:0000256" key="1">
    <source>
        <dbReference type="SAM" id="MobiDB-lite"/>
    </source>
</evidence>
<dbReference type="SUPFAM" id="SSF53850">
    <property type="entry name" value="Periplasmic binding protein-like II"/>
    <property type="match status" value="1"/>
</dbReference>
<keyword evidence="5" id="KW-1185">Reference proteome</keyword>
<proteinExistence type="predicted"/>
<dbReference type="InterPro" id="IPR006311">
    <property type="entry name" value="TAT_signal"/>
</dbReference>
<comment type="caution">
    <text evidence="4">The sequence shown here is derived from an EMBL/GenBank/DDBJ whole genome shotgun (WGS) entry which is preliminary data.</text>
</comment>
<dbReference type="Gene3D" id="3.40.190.10">
    <property type="entry name" value="Periplasmic binding protein-like II"/>
    <property type="match status" value="2"/>
</dbReference>
<name>A0AA90HBB2_9ACTN</name>
<dbReference type="Pfam" id="PF01547">
    <property type="entry name" value="SBP_bac_1"/>
    <property type="match status" value="1"/>
</dbReference>
<evidence type="ECO:0000313" key="5">
    <source>
        <dbReference type="Proteomes" id="UP001156398"/>
    </source>
</evidence>
<sequence length="448" mass="48531">MDIKPADGRTTSSGTTHPARTLDRRSLLRGSALGIAAMAASPLLAACGGSGSSGSGGGTTVTFGSNAAVPQPKGAYETLFKAAHTATGMSVKPNWVDHNTFQQNISTYLQGHPDDVFNWFAGERMQFFAGQDLVSPVDDVWQTIGAHYTDAMKAQSKGKDGHYYLVPFDYYPWAVFYSKSMWKAKGYEEPTTWDEWIALAKRMKKDGSIPIAFTDKDGWPAMGTFDYLNMRMNGFDFHISLMRNGDKWNTPQVKAVLDQWRQLIPYYSPGFLGLTWQEGAQQLLNHQAGMMVIGLDQIGTIFTGAKADDLGFFAFPEIDPANGQQAVEAPIDGMMVSKSPKNHAGAVKLLKYLGTAKAQQLWLGSNPADIATATGVDASKYTAPQNAAVKLIGGAKNLSQFMDRDTRPDFADPVMLPALQKFLNSPGDAASILSNVDKQAKSIWAAGG</sequence>
<dbReference type="EMBL" id="JAAGKO020000060">
    <property type="protein sequence ID" value="MDI5966766.1"/>
    <property type="molecule type" value="Genomic_DNA"/>
</dbReference>
<reference evidence="4 5" key="1">
    <citation type="submission" date="2023-05" db="EMBL/GenBank/DDBJ databases">
        <title>Streptantibioticus silvisoli sp. nov., acidotolerant actinomycetes 1 from pine litter.</title>
        <authorList>
            <person name="Swiecimska M."/>
            <person name="Golinska P."/>
            <person name="Sangal V."/>
            <person name="Wachnowicz B."/>
            <person name="Goodfellow M."/>
        </authorList>
    </citation>
    <scope>NUCLEOTIDE SEQUENCE</scope>
    <source>
        <strain evidence="4">SL13</strain>
        <strain evidence="3 5">SL54</strain>
    </source>
</reference>
<protein>
    <submittedName>
        <fullName evidence="4">ABC transporter substrate-binding protein</fullName>
    </submittedName>
</protein>
<dbReference type="AlphaFoldDB" id="A0AA90HBB2"/>
<feature type="compositionally biased region" description="Polar residues" evidence="1">
    <location>
        <begin position="9"/>
        <end position="18"/>
    </location>
</feature>
<dbReference type="InterPro" id="IPR006059">
    <property type="entry name" value="SBP"/>
</dbReference>
<evidence type="ECO:0000313" key="3">
    <source>
        <dbReference type="EMBL" id="MDI5966766.1"/>
    </source>
</evidence>
<dbReference type="PANTHER" id="PTHR43649">
    <property type="entry name" value="ARABINOSE-BINDING PROTEIN-RELATED"/>
    <property type="match status" value="1"/>
</dbReference>
<evidence type="ECO:0000313" key="4">
    <source>
        <dbReference type="EMBL" id="MDI5973654.1"/>
    </source>
</evidence>
<accession>A0AA90HBB2</accession>
<feature type="signal peptide" evidence="2">
    <location>
        <begin position="1"/>
        <end position="45"/>
    </location>
</feature>
<dbReference type="EMBL" id="JABXJJ020000049">
    <property type="protein sequence ID" value="MDI5973654.1"/>
    <property type="molecule type" value="Genomic_DNA"/>
</dbReference>
<dbReference type="PROSITE" id="PS51318">
    <property type="entry name" value="TAT"/>
    <property type="match status" value="1"/>
</dbReference>
<dbReference type="RefSeq" id="WP_271317029.1">
    <property type="nucleotide sequence ID" value="NZ_JAAGKO020000060.1"/>
</dbReference>
<feature type="chain" id="PRO_5041729345" evidence="2">
    <location>
        <begin position="46"/>
        <end position="448"/>
    </location>
</feature>
<keyword evidence="2" id="KW-0732">Signal</keyword>
<organism evidence="4">
    <name type="scientific">Streptantibioticus silvisoli</name>
    <dbReference type="NCBI Taxonomy" id="2705255"/>
    <lineage>
        <taxon>Bacteria</taxon>
        <taxon>Bacillati</taxon>
        <taxon>Actinomycetota</taxon>
        <taxon>Actinomycetes</taxon>
        <taxon>Kitasatosporales</taxon>
        <taxon>Streptomycetaceae</taxon>
        <taxon>Streptantibioticus</taxon>
    </lineage>
</organism>
<gene>
    <name evidence="3" type="ORF">POF43_029225</name>
    <name evidence="4" type="ORF">POF50_030675</name>
</gene>
<dbReference type="Proteomes" id="UP001156398">
    <property type="component" value="Unassembled WGS sequence"/>
</dbReference>
<evidence type="ECO:0000256" key="2">
    <source>
        <dbReference type="SAM" id="SignalP"/>
    </source>
</evidence>
<dbReference type="InterPro" id="IPR050490">
    <property type="entry name" value="Bact_solute-bd_prot1"/>
</dbReference>